<dbReference type="Proteomes" id="UP000010384">
    <property type="component" value="Plasmid pCHRO.01"/>
</dbReference>
<dbReference type="InterPro" id="IPR002850">
    <property type="entry name" value="PIN_toxin-like"/>
</dbReference>
<dbReference type="PATRIC" id="fig|251229.3.peg.6834"/>
<reference evidence="2 3" key="1">
    <citation type="submission" date="2012-06" db="EMBL/GenBank/DDBJ databases">
        <title>Finished plasmid 1 of genome of Chroococcidiopsis thermalis PCC 7203.</title>
        <authorList>
            <consortium name="US DOE Joint Genome Institute"/>
            <person name="Gugger M."/>
            <person name="Coursin T."/>
            <person name="Rippka R."/>
            <person name="Tandeau De Marsac N."/>
            <person name="Huntemann M."/>
            <person name="Wei C.-L."/>
            <person name="Han J."/>
            <person name="Detter J.C."/>
            <person name="Han C."/>
            <person name="Tapia R."/>
            <person name="Davenport K."/>
            <person name="Daligault H."/>
            <person name="Erkkila T."/>
            <person name="Gu W."/>
            <person name="Munk A.C.C."/>
            <person name="Teshima H."/>
            <person name="Xu Y."/>
            <person name="Chain P."/>
            <person name="Chen A."/>
            <person name="Krypides N."/>
            <person name="Mavromatis K."/>
            <person name="Markowitz V."/>
            <person name="Szeto E."/>
            <person name="Ivanova N."/>
            <person name="Mikhailova N."/>
            <person name="Ovchinnikova G."/>
            <person name="Pagani I."/>
            <person name="Pati A."/>
            <person name="Goodwin L."/>
            <person name="Peters L."/>
            <person name="Pitluck S."/>
            <person name="Woyke T."/>
            <person name="Kerfeld C."/>
        </authorList>
    </citation>
    <scope>NUCLEOTIDE SEQUENCE [LARGE SCALE GENOMIC DNA]</scope>
    <source>
        <strain evidence="2 3">PCC 7203</strain>
        <plasmid evidence="2 3">pCHRO.01</plasmid>
    </source>
</reference>
<keyword evidence="2" id="KW-0614">Plasmid</keyword>
<dbReference type="AlphaFoldDB" id="K9U995"/>
<dbReference type="CDD" id="cd09854">
    <property type="entry name" value="PIN_VapC-like"/>
    <property type="match status" value="1"/>
</dbReference>
<accession>K9U995</accession>
<dbReference type="PANTHER" id="PTHR34610:SF3">
    <property type="entry name" value="SSL7007 PROTEIN"/>
    <property type="match status" value="1"/>
</dbReference>
<dbReference type="EMBL" id="CP003598">
    <property type="protein sequence ID" value="AFY91183.1"/>
    <property type="molecule type" value="Genomic_DNA"/>
</dbReference>
<dbReference type="InterPro" id="IPR029060">
    <property type="entry name" value="PIN-like_dom_sf"/>
</dbReference>
<dbReference type="InterPro" id="IPR002716">
    <property type="entry name" value="PIN_dom"/>
</dbReference>
<geneLocation type="plasmid" evidence="2 3">
    <name>pCHRO.01</name>
</geneLocation>
<feature type="domain" description="PIN" evidence="1">
    <location>
        <begin position="10"/>
        <end position="123"/>
    </location>
</feature>
<evidence type="ECO:0000259" key="1">
    <source>
        <dbReference type="Pfam" id="PF13470"/>
    </source>
</evidence>
<dbReference type="HOGENOM" id="CLU_116617_2_0_3"/>
<keyword evidence="3" id="KW-1185">Reference proteome</keyword>
<dbReference type="SUPFAM" id="SSF88723">
    <property type="entry name" value="PIN domain-like"/>
    <property type="match status" value="1"/>
</dbReference>
<proteinExistence type="predicted"/>
<dbReference type="PANTHER" id="PTHR34610">
    <property type="entry name" value="SSL7007 PROTEIN"/>
    <property type="match status" value="1"/>
</dbReference>
<dbReference type="Pfam" id="PF13470">
    <property type="entry name" value="PIN_3"/>
    <property type="match status" value="1"/>
</dbReference>
<name>K9U995_CHRTP</name>
<evidence type="ECO:0000313" key="2">
    <source>
        <dbReference type="EMBL" id="AFY91183.1"/>
    </source>
</evidence>
<protein>
    <recommendedName>
        <fullName evidence="1">PIN domain-containing protein</fullName>
    </recommendedName>
</protein>
<organism evidence="2 3">
    <name type="scientific">Chroococcidiopsis thermalis (strain PCC 7203)</name>
    <dbReference type="NCBI Taxonomy" id="251229"/>
    <lineage>
        <taxon>Bacteria</taxon>
        <taxon>Bacillati</taxon>
        <taxon>Cyanobacteriota</taxon>
        <taxon>Cyanophyceae</taxon>
        <taxon>Chroococcidiopsidales</taxon>
        <taxon>Chroococcidiopsidaceae</taxon>
        <taxon>Chroococcidiopsis</taxon>
    </lineage>
</organism>
<dbReference type="NCBIfam" id="TIGR00305">
    <property type="entry name" value="putative toxin-antitoxin system toxin component, PIN family"/>
    <property type="match status" value="1"/>
</dbReference>
<dbReference type="InParanoid" id="K9U995"/>
<evidence type="ECO:0000313" key="3">
    <source>
        <dbReference type="Proteomes" id="UP000010384"/>
    </source>
</evidence>
<sequence length="146" mass="16679">MCYHVGMTVKIVVDTSVFISALISSNGASRELLRQCLLGWYQPLMGNALFCEYEQVINREEILHSCPLSAEEIQVLTSAFMSVCEWTRIYYLWRPNLRDEADNHLIELAIAGNARIIATHNVKDLRQTELIFPEVLIKKPGEIINL</sequence>
<gene>
    <name evidence="2" type="ORF">Chro_5845</name>
</gene>
<dbReference type="KEGG" id="cthe:Chro_5845"/>